<feature type="transmembrane region" description="Helical" evidence="9">
    <location>
        <begin position="295"/>
        <end position="323"/>
    </location>
</feature>
<dbReference type="Gene3D" id="1.20.1250.20">
    <property type="entry name" value="MFS general substrate transporter like domains"/>
    <property type="match status" value="1"/>
</dbReference>
<dbReference type="GO" id="GO:0006857">
    <property type="term" value="P:oligopeptide transport"/>
    <property type="evidence" value="ECO:0007669"/>
    <property type="project" value="InterPro"/>
</dbReference>
<dbReference type="PANTHER" id="PTHR23517">
    <property type="entry name" value="RESISTANCE PROTEIN MDTM, PUTATIVE-RELATED-RELATED"/>
    <property type="match status" value="1"/>
</dbReference>
<dbReference type="eggNOG" id="COG3104">
    <property type="taxonomic scope" value="Bacteria"/>
</dbReference>
<keyword evidence="4 8" id="KW-0812">Transmembrane</keyword>
<dbReference type="PROSITE" id="PS01023">
    <property type="entry name" value="PTR2_2"/>
    <property type="match status" value="1"/>
</dbReference>
<keyword evidence="12" id="KW-1185">Reference proteome</keyword>
<dbReference type="OrthoDB" id="9772725at2"/>
<evidence type="ECO:0000256" key="2">
    <source>
        <dbReference type="ARBA" id="ARBA00022448"/>
    </source>
</evidence>
<feature type="transmembrane region" description="Helical" evidence="9">
    <location>
        <begin position="447"/>
        <end position="466"/>
    </location>
</feature>
<dbReference type="GO" id="GO:1904680">
    <property type="term" value="F:peptide transmembrane transporter activity"/>
    <property type="evidence" value="ECO:0007669"/>
    <property type="project" value="InterPro"/>
</dbReference>
<dbReference type="InterPro" id="IPR005279">
    <property type="entry name" value="Dipep/tripep_permease"/>
</dbReference>
<feature type="transmembrane region" description="Helical" evidence="9">
    <location>
        <begin position="76"/>
        <end position="94"/>
    </location>
</feature>
<comment type="similarity">
    <text evidence="8">Belongs to the major facilitator superfamily. Proton-dependent oligopeptide transporter (POT/PTR) (TC 2.A.17) family.</text>
</comment>
<keyword evidence="3" id="KW-1003">Cell membrane</keyword>
<accession>A0A097ERE5</accession>
<keyword evidence="5" id="KW-0653">Protein transport</keyword>
<feature type="transmembrane region" description="Helical" evidence="9">
    <location>
        <begin position="50"/>
        <end position="69"/>
    </location>
</feature>
<keyword evidence="6 9" id="KW-1133">Transmembrane helix</keyword>
<evidence type="ECO:0000256" key="4">
    <source>
        <dbReference type="ARBA" id="ARBA00022692"/>
    </source>
</evidence>
<reference evidence="11 12" key="1">
    <citation type="submission" date="2014-10" db="EMBL/GenBank/DDBJ databases">
        <title>Whole genome sequence of Francisella endociliophora strain FSC1006, isolated from a laboratory culture of the marine ciliate Euplotes raikovi.</title>
        <authorList>
            <person name="Granberg M."/>
            <person name="Backman S."/>
            <person name="Lundmark E."/>
            <person name="Nilsson E."/>
            <person name="Karlsson E."/>
            <person name="Thelaus J."/>
            <person name="Ohrman C."/>
            <person name="Larkeryd A."/>
            <person name="Stenberg P."/>
        </authorList>
    </citation>
    <scope>NUCLEOTIDE SEQUENCE [LARGE SCALE GENOMIC DNA]</scope>
    <source>
        <strain evidence="11 12">FSC1006</strain>
    </source>
</reference>
<dbReference type="InterPro" id="IPR036259">
    <property type="entry name" value="MFS_trans_sf"/>
</dbReference>
<feature type="transmembrane region" description="Helical" evidence="9">
    <location>
        <begin position="229"/>
        <end position="246"/>
    </location>
</feature>
<feature type="transmembrane region" description="Helical" evidence="9">
    <location>
        <begin position="403"/>
        <end position="427"/>
    </location>
</feature>
<evidence type="ECO:0000256" key="9">
    <source>
        <dbReference type="SAM" id="Phobius"/>
    </source>
</evidence>
<comment type="subcellular location">
    <subcellularLocation>
        <location evidence="1">Cell membrane</location>
        <topology evidence="1">Multi-pass membrane protein</topology>
    </subcellularLocation>
    <subcellularLocation>
        <location evidence="8">Membrane</location>
        <topology evidence="8">Multi-pass membrane protein</topology>
    </subcellularLocation>
</comment>
<dbReference type="HOGENOM" id="CLU_004790_0_2_6"/>
<dbReference type="AlphaFoldDB" id="A0A097ERE5"/>
<feature type="transmembrane region" description="Helical" evidence="9">
    <location>
        <begin position="368"/>
        <end position="391"/>
    </location>
</feature>
<organism evidence="11 12">
    <name type="scientific">Candidatus Francisella endociliophora</name>
    <dbReference type="NCBI Taxonomy" id="653937"/>
    <lineage>
        <taxon>Bacteria</taxon>
        <taxon>Pseudomonadati</taxon>
        <taxon>Pseudomonadota</taxon>
        <taxon>Gammaproteobacteria</taxon>
        <taxon>Thiotrichales</taxon>
        <taxon>Francisellaceae</taxon>
        <taxon>Francisella</taxon>
    </lineage>
</organism>
<evidence type="ECO:0000256" key="1">
    <source>
        <dbReference type="ARBA" id="ARBA00004651"/>
    </source>
</evidence>
<name>A0A097ERE5_9GAMM</name>
<feature type="transmembrane region" description="Helical" evidence="9">
    <location>
        <begin position="335"/>
        <end position="356"/>
    </location>
</feature>
<dbReference type="SUPFAM" id="SSF103473">
    <property type="entry name" value="MFS general substrate transporter"/>
    <property type="match status" value="1"/>
</dbReference>
<feature type="transmembrane region" description="Helical" evidence="9">
    <location>
        <begin position="201"/>
        <end position="223"/>
    </location>
</feature>
<dbReference type="InterPro" id="IPR020846">
    <property type="entry name" value="MFS_dom"/>
</dbReference>
<feature type="transmembrane region" description="Helical" evidence="9">
    <location>
        <begin position="20"/>
        <end position="38"/>
    </location>
</feature>
<feature type="transmembrane region" description="Helical" evidence="9">
    <location>
        <begin position="168"/>
        <end position="189"/>
    </location>
</feature>
<evidence type="ECO:0000259" key="10">
    <source>
        <dbReference type="PROSITE" id="PS50850"/>
    </source>
</evidence>
<feature type="transmembrane region" description="Helical" evidence="9">
    <location>
        <begin position="258"/>
        <end position="275"/>
    </location>
</feature>
<feature type="transmembrane region" description="Helical" evidence="9">
    <location>
        <begin position="100"/>
        <end position="121"/>
    </location>
</feature>
<dbReference type="RefSeq" id="WP_040010491.1">
    <property type="nucleotide sequence ID" value="NZ_CP009574.1"/>
</dbReference>
<dbReference type="KEGG" id="frf:LO80_09130"/>
<keyword evidence="7 9" id="KW-0472">Membrane</keyword>
<dbReference type="NCBIfam" id="TIGR00924">
    <property type="entry name" value="yjdL_sub1_fam"/>
    <property type="match status" value="1"/>
</dbReference>
<proteinExistence type="inferred from homology"/>
<evidence type="ECO:0000256" key="6">
    <source>
        <dbReference type="ARBA" id="ARBA00022989"/>
    </source>
</evidence>
<dbReference type="GO" id="GO:0005886">
    <property type="term" value="C:plasma membrane"/>
    <property type="evidence" value="ECO:0007669"/>
    <property type="project" value="UniProtKB-SubCell"/>
</dbReference>
<dbReference type="Proteomes" id="UP000029672">
    <property type="component" value="Chromosome"/>
</dbReference>
<dbReference type="PROSITE" id="PS50850">
    <property type="entry name" value="MFS"/>
    <property type="match status" value="1"/>
</dbReference>
<protein>
    <recommendedName>
        <fullName evidence="10">Major facilitator superfamily (MFS) profile domain-containing protein</fullName>
    </recommendedName>
</protein>
<feature type="transmembrane region" description="Helical" evidence="9">
    <location>
        <begin position="142"/>
        <end position="162"/>
    </location>
</feature>
<dbReference type="Pfam" id="PF00854">
    <property type="entry name" value="PTR2"/>
    <property type="match status" value="1"/>
</dbReference>
<evidence type="ECO:0000313" key="12">
    <source>
        <dbReference type="Proteomes" id="UP000029672"/>
    </source>
</evidence>
<dbReference type="InterPro" id="IPR050171">
    <property type="entry name" value="MFS_Transporters"/>
</dbReference>
<keyword evidence="2 8" id="KW-0813">Transport</keyword>
<evidence type="ECO:0000256" key="5">
    <source>
        <dbReference type="ARBA" id="ARBA00022856"/>
    </source>
</evidence>
<dbReference type="InterPro" id="IPR018456">
    <property type="entry name" value="PTR2_symporter_CS"/>
</dbReference>
<evidence type="ECO:0000313" key="11">
    <source>
        <dbReference type="EMBL" id="AIT10117.1"/>
    </source>
</evidence>
<evidence type="ECO:0000256" key="8">
    <source>
        <dbReference type="RuleBase" id="RU003755"/>
    </source>
</evidence>
<dbReference type="EMBL" id="CP009574">
    <property type="protein sequence ID" value="AIT10117.1"/>
    <property type="molecule type" value="Genomic_DNA"/>
</dbReference>
<keyword evidence="5" id="KW-0571">Peptide transport</keyword>
<sequence>MSNSSLKHPKALPICFLTEMWERFGYMLISTTVIFILIQRFNLDDSRANIIVGSFTAILYITSVLAGQIADKIIGYYRSVILGGIVLVIGYSYLALAQDLFTFCVALGVVCSGTGLLKTNVGSYLGHSYDASDTHRQSGFTIFYVGINIGALVGNIMAGYIYKYLGGSAIFITSAFMLIVGTLTFYFGFKLMNLKLYRREVTIYSWIAAIVLTLIGAIIGVIVIYNPNVSSVFFALVIIFSLFVLFKGAKGSQDFKKALSYLVFLFIAVFFWALYNQLFMSLNLFIERVVDHKILGFISIPTQAFVAFNNITILIGGVFLGILWKKVNILDVYKYLTGMFLLVFMFTTLIVGIHLSGKSTTQLVNGNWVVLSYIILALAELFVSAIGLSLATRLAPKGQVGGYMGLWLVNMGVGGYVAGVIANVAAIPEGVTNIIELKQVYLGSFNIFSIIGVVAFVLTVFAVVLIKKLLGEEA</sequence>
<dbReference type="InterPro" id="IPR000109">
    <property type="entry name" value="POT_fam"/>
</dbReference>
<dbReference type="PANTHER" id="PTHR23517:SF15">
    <property type="entry name" value="PROTON-DEPENDENT OLIGOPEPTIDE FAMILY TRANSPORT PROTEIN"/>
    <property type="match status" value="1"/>
</dbReference>
<evidence type="ECO:0000256" key="3">
    <source>
        <dbReference type="ARBA" id="ARBA00022475"/>
    </source>
</evidence>
<feature type="domain" description="Major facilitator superfamily (MFS) profile" evidence="10">
    <location>
        <begin position="11"/>
        <end position="470"/>
    </location>
</feature>
<gene>
    <name evidence="11" type="ORF">LO80_09130</name>
</gene>
<evidence type="ECO:0000256" key="7">
    <source>
        <dbReference type="ARBA" id="ARBA00023136"/>
    </source>
</evidence>